<dbReference type="PROSITE" id="PS50853">
    <property type="entry name" value="FN3"/>
    <property type="match status" value="2"/>
</dbReference>
<dbReference type="EMBL" id="CP000478">
    <property type="protein sequence ID" value="ABK18213.1"/>
    <property type="molecule type" value="Genomic_DNA"/>
</dbReference>
<keyword evidence="1" id="KW-0732">Signal</keyword>
<dbReference type="InterPro" id="IPR013783">
    <property type="entry name" value="Ig-like_fold"/>
</dbReference>
<dbReference type="eggNOG" id="COG1361">
    <property type="taxonomic scope" value="Bacteria"/>
</dbReference>
<dbReference type="KEGG" id="sfu:Sfum_2535"/>
<dbReference type="AlphaFoldDB" id="A0LLB1"/>
<reference evidence="3 4" key="1">
    <citation type="submission" date="2006-10" db="EMBL/GenBank/DDBJ databases">
        <title>Complete sequence of Syntrophobacter fumaroxidans MPOB.</title>
        <authorList>
            <consortium name="US DOE Joint Genome Institute"/>
            <person name="Copeland A."/>
            <person name="Lucas S."/>
            <person name="Lapidus A."/>
            <person name="Barry K."/>
            <person name="Detter J.C."/>
            <person name="Glavina del Rio T."/>
            <person name="Hammon N."/>
            <person name="Israni S."/>
            <person name="Pitluck S."/>
            <person name="Goltsman E.G."/>
            <person name="Martinez M."/>
            <person name="Schmutz J."/>
            <person name="Larimer F."/>
            <person name="Land M."/>
            <person name="Hauser L."/>
            <person name="Kyrpides N."/>
            <person name="Kim E."/>
            <person name="Boone D.R."/>
            <person name="Brockman F."/>
            <person name="Culley D."/>
            <person name="Ferry J."/>
            <person name="Gunsalus R."/>
            <person name="McInerney M.J."/>
            <person name="Morrison M."/>
            <person name="Plugge C."/>
            <person name="Rohlin L."/>
            <person name="Scholten J."/>
            <person name="Sieber J."/>
            <person name="Stams A.J.M."/>
            <person name="Worm P."/>
            <person name="Henstra A.M."/>
            <person name="Richardson P."/>
        </authorList>
    </citation>
    <scope>NUCLEOTIDE SEQUENCE [LARGE SCALE GENOMIC DNA]</scope>
    <source>
        <strain evidence="4">DSM 10017 / MPOB</strain>
    </source>
</reference>
<dbReference type="eggNOG" id="COG4733">
    <property type="taxonomic scope" value="Bacteria"/>
</dbReference>
<name>A0LLB1_SYNFM</name>
<evidence type="ECO:0000256" key="1">
    <source>
        <dbReference type="SAM" id="SignalP"/>
    </source>
</evidence>
<proteinExistence type="predicted"/>
<dbReference type="RefSeq" id="WP_011699381.1">
    <property type="nucleotide sequence ID" value="NC_008554.1"/>
</dbReference>
<dbReference type="InterPro" id="IPR011460">
    <property type="entry name" value="Lcl_C"/>
</dbReference>
<organism evidence="3 4">
    <name type="scientific">Syntrophobacter fumaroxidans (strain DSM 10017 / MPOB)</name>
    <dbReference type="NCBI Taxonomy" id="335543"/>
    <lineage>
        <taxon>Bacteria</taxon>
        <taxon>Pseudomonadati</taxon>
        <taxon>Thermodesulfobacteriota</taxon>
        <taxon>Syntrophobacteria</taxon>
        <taxon>Syntrophobacterales</taxon>
        <taxon>Syntrophobacteraceae</taxon>
        <taxon>Syntrophobacter</taxon>
    </lineage>
</organism>
<keyword evidence="4" id="KW-1185">Reference proteome</keyword>
<dbReference type="SMART" id="SM00060">
    <property type="entry name" value="FN3"/>
    <property type="match status" value="3"/>
</dbReference>
<dbReference type="STRING" id="335543.Sfum_2535"/>
<dbReference type="Proteomes" id="UP000001784">
    <property type="component" value="Chromosome"/>
</dbReference>
<dbReference type="OrthoDB" id="9793251at2"/>
<dbReference type="Pfam" id="PF00041">
    <property type="entry name" value="fn3"/>
    <property type="match status" value="1"/>
</dbReference>
<gene>
    <name evidence="3" type="ordered locus">Sfum_2535</name>
</gene>
<evidence type="ECO:0000313" key="4">
    <source>
        <dbReference type="Proteomes" id="UP000001784"/>
    </source>
</evidence>
<dbReference type="InParanoid" id="A0LLB1"/>
<dbReference type="PANTHER" id="PTHR35812">
    <property type="entry name" value="LIPOPROTEIN"/>
    <property type="match status" value="1"/>
</dbReference>
<dbReference type="PANTHER" id="PTHR35812:SF1">
    <property type="entry name" value="LIPOPROTEIN"/>
    <property type="match status" value="1"/>
</dbReference>
<feature type="domain" description="Fibronectin type-III" evidence="2">
    <location>
        <begin position="485"/>
        <end position="578"/>
    </location>
</feature>
<dbReference type="Pfam" id="PF07603">
    <property type="entry name" value="Lcl_C"/>
    <property type="match status" value="2"/>
</dbReference>
<dbReference type="HOGENOM" id="CLU_409894_0_0_7"/>
<dbReference type="CDD" id="cd00063">
    <property type="entry name" value="FN3"/>
    <property type="match status" value="1"/>
</dbReference>
<dbReference type="InterPro" id="IPR036116">
    <property type="entry name" value="FN3_sf"/>
</dbReference>
<evidence type="ECO:0000313" key="3">
    <source>
        <dbReference type="EMBL" id="ABK18213.1"/>
    </source>
</evidence>
<evidence type="ECO:0000259" key="2">
    <source>
        <dbReference type="PROSITE" id="PS50853"/>
    </source>
</evidence>
<accession>A0LLB1</accession>
<dbReference type="SUPFAM" id="SSF49265">
    <property type="entry name" value="Fibronectin type III"/>
    <property type="match status" value="2"/>
</dbReference>
<dbReference type="Gene3D" id="2.60.40.10">
    <property type="entry name" value="Immunoglobulins"/>
    <property type="match status" value="3"/>
</dbReference>
<dbReference type="InterPro" id="IPR003961">
    <property type="entry name" value="FN3_dom"/>
</dbReference>
<feature type="chain" id="PRO_5002626625" description="Fibronectin type-III domain-containing protein" evidence="1">
    <location>
        <begin position="26"/>
        <end position="670"/>
    </location>
</feature>
<feature type="domain" description="Fibronectin type-III" evidence="2">
    <location>
        <begin position="387"/>
        <end position="480"/>
    </location>
</feature>
<feature type="signal peptide" evidence="1">
    <location>
        <begin position="1"/>
        <end position="25"/>
    </location>
</feature>
<protein>
    <recommendedName>
        <fullName evidence="2">Fibronectin type-III domain-containing protein</fullName>
    </recommendedName>
</protein>
<sequence precursor="true">MCRNAKMSILVVLLSIMFVAVNVRAEVIQLPKTNQKKCYATGGAEISCAGTGQDGEIRAGVAWPGTRFKNNGDNTQTDRLTGLTWPVVVDPEIAGVCDSAVTNWAEALARVACLNAHSFLGYQDWRLPNVNEYESLRNGAESEVAGWLNSQGFFFAVEEPFLTSTSNAANTYYKWTVLLAGGNAVTLLSESQGFPSPVWPVRGGQSGAPSSVYPANVWKTGQTASYAAGDDGALEKGVKWPVPRFKATAFTGGVRDDLTGLVWTRNANAPGPAACGPGTAKTWQGALNYVQCLNANNFLGFSDWRLPNRVELHSLTDFSRRNPALPAVHPFINVKNAKYWSSTSNVDLPDQAVVVHMGNGRILYNSKNASGLQRVWPVRSGIVIDTPPLKLSATAISSSAITLSWNDGTTLESGYRVETKEGSCSSGSAWTPIATTGPNVVQYTRSGLVADSTHSYRVRAYNAHGYSAYSNCAFATTGPSGAPASPSDLKAYSRGPNKIDVYWKDNSSNETNFFLYRRDCLSCPWDTRATLMPGAETFSDGTATGNEASAVYSYYLIACNGAACSPATRVAAVPLKPTGLNANPVDFVNLTWTDSSSNETGFQVYRKEALCADAASWVLKTTTAPNVHVYLDNSVISGTFAYHVRAFHESDGEPNAYGYSNWSNCAEAVK</sequence>